<accession>A0A0C3ANA7</accession>
<feature type="chain" id="PRO_5002172344" evidence="1">
    <location>
        <begin position="20"/>
        <end position="136"/>
    </location>
</feature>
<dbReference type="InterPro" id="IPR045469">
    <property type="entry name" value="Nis1"/>
</dbReference>
<dbReference type="Pfam" id="PF19271">
    <property type="entry name" value="Nis1"/>
    <property type="match status" value="1"/>
</dbReference>
<protein>
    <submittedName>
        <fullName evidence="2">Uncharacterized protein</fullName>
    </submittedName>
</protein>
<dbReference type="InParanoid" id="A0A0C3ANA7"/>
<dbReference type="Proteomes" id="UP000053989">
    <property type="component" value="Unassembled WGS sequence"/>
</dbReference>
<proteinExistence type="predicted"/>
<reference evidence="2 3" key="1">
    <citation type="submission" date="2014-04" db="EMBL/GenBank/DDBJ databases">
        <authorList>
            <consortium name="DOE Joint Genome Institute"/>
            <person name="Kuo A."/>
            <person name="Kohler A."/>
            <person name="Nagy L.G."/>
            <person name="Floudas D."/>
            <person name="Copeland A."/>
            <person name="Barry K.W."/>
            <person name="Cichocki N."/>
            <person name="Veneault-Fourrey C."/>
            <person name="LaButti K."/>
            <person name="Lindquist E.A."/>
            <person name="Lipzen A."/>
            <person name="Lundell T."/>
            <person name="Morin E."/>
            <person name="Murat C."/>
            <person name="Sun H."/>
            <person name="Tunlid A."/>
            <person name="Henrissat B."/>
            <person name="Grigoriev I.V."/>
            <person name="Hibbett D.S."/>
            <person name="Martin F."/>
            <person name="Nordberg H.P."/>
            <person name="Cantor M.N."/>
            <person name="Hua S.X."/>
        </authorList>
    </citation>
    <scope>NUCLEOTIDE SEQUENCE [LARGE SCALE GENOMIC DNA]</scope>
    <source>
        <strain evidence="2 3">Foug A</strain>
    </source>
</reference>
<dbReference type="AlphaFoldDB" id="A0A0C3ANA7"/>
<keyword evidence="1" id="KW-0732">Signal</keyword>
<dbReference type="OrthoDB" id="2841294at2759"/>
<reference evidence="3" key="2">
    <citation type="submission" date="2015-01" db="EMBL/GenBank/DDBJ databases">
        <title>Evolutionary Origins and Diversification of the Mycorrhizal Mutualists.</title>
        <authorList>
            <consortium name="DOE Joint Genome Institute"/>
            <consortium name="Mycorrhizal Genomics Consortium"/>
            <person name="Kohler A."/>
            <person name="Kuo A."/>
            <person name="Nagy L.G."/>
            <person name="Floudas D."/>
            <person name="Copeland A."/>
            <person name="Barry K.W."/>
            <person name="Cichocki N."/>
            <person name="Veneault-Fourrey C."/>
            <person name="LaButti K."/>
            <person name="Lindquist E.A."/>
            <person name="Lipzen A."/>
            <person name="Lundell T."/>
            <person name="Morin E."/>
            <person name="Murat C."/>
            <person name="Riley R."/>
            <person name="Ohm R."/>
            <person name="Sun H."/>
            <person name="Tunlid A."/>
            <person name="Henrissat B."/>
            <person name="Grigoriev I.V."/>
            <person name="Hibbett D.S."/>
            <person name="Martin F."/>
        </authorList>
    </citation>
    <scope>NUCLEOTIDE SEQUENCE [LARGE SCALE GENOMIC DNA]</scope>
    <source>
        <strain evidence="3">Foug A</strain>
    </source>
</reference>
<dbReference type="EMBL" id="KN822017">
    <property type="protein sequence ID" value="KIM66457.1"/>
    <property type="molecule type" value="Genomic_DNA"/>
</dbReference>
<dbReference type="HOGENOM" id="CLU_137500_0_1_1"/>
<feature type="signal peptide" evidence="1">
    <location>
        <begin position="1"/>
        <end position="19"/>
    </location>
</feature>
<organism evidence="2 3">
    <name type="scientific">Scleroderma citrinum Foug A</name>
    <dbReference type="NCBI Taxonomy" id="1036808"/>
    <lineage>
        <taxon>Eukaryota</taxon>
        <taxon>Fungi</taxon>
        <taxon>Dikarya</taxon>
        <taxon>Basidiomycota</taxon>
        <taxon>Agaricomycotina</taxon>
        <taxon>Agaricomycetes</taxon>
        <taxon>Agaricomycetidae</taxon>
        <taxon>Boletales</taxon>
        <taxon>Sclerodermatineae</taxon>
        <taxon>Sclerodermataceae</taxon>
        <taxon>Scleroderma</taxon>
    </lineage>
</organism>
<name>A0A0C3ANA7_9AGAM</name>
<sequence length="136" mass="14486">MFFVKALVYLTTWLTLVFAQSAQLLAPPAGTTLKAGSNFTVQVEMGGYPENIDTVAIVIGLMHCTGTCSPPSQFMGSILYQGPYTPVSGQYYANYSVAVPSGFQSGTASLNVIDFFMVGASYVPVIDYLNVTVTVS</sequence>
<keyword evidence="3" id="KW-1185">Reference proteome</keyword>
<evidence type="ECO:0000256" key="1">
    <source>
        <dbReference type="SAM" id="SignalP"/>
    </source>
</evidence>
<evidence type="ECO:0000313" key="3">
    <source>
        <dbReference type="Proteomes" id="UP000053989"/>
    </source>
</evidence>
<gene>
    <name evidence="2" type="ORF">SCLCIDRAFT_110307</name>
</gene>
<evidence type="ECO:0000313" key="2">
    <source>
        <dbReference type="EMBL" id="KIM66457.1"/>
    </source>
</evidence>